<name>A0ACB7TSP6_HYAAI</name>
<proteinExistence type="predicted"/>
<accession>A0ACB7TSP6</accession>
<keyword evidence="2" id="KW-1185">Reference proteome</keyword>
<gene>
    <name evidence="1" type="ORF">HPB50_024368</name>
</gene>
<reference evidence="1" key="1">
    <citation type="submission" date="2020-05" db="EMBL/GenBank/DDBJ databases">
        <title>Large-scale comparative analyses of tick genomes elucidate their genetic diversity and vector capacities.</title>
        <authorList>
            <person name="Jia N."/>
            <person name="Wang J."/>
            <person name="Shi W."/>
            <person name="Du L."/>
            <person name="Sun Y."/>
            <person name="Zhan W."/>
            <person name="Jiang J."/>
            <person name="Wang Q."/>
            <person name="Zhang B."/>
            <person name="Ji P."/>
            <person name="Sakyi L.B."/>
            <person name="Cui X."/>
            <person name="Yuan T."/>
            <person name="Jiang B."/>
            <person name="Yang W."/>
            <person name="Lam T.T.-Y."/>
            <person name="Chang Q."/>
            <person name="Ding S."/>
            <person name="Wang X."/>
            <person name="Zhu J."/>
            <person name="Ruan X."/>
            <person name="Zhao L."/>
            <person name="Wei J."/>
            <person name="Que T."/>
            <person name="Du C."/>
            <person name="Cheng J."/>
            <person name="Dai P."/>
            <person name="Han X."/>
            <person name="Huang E."/>
            <person name="Gao Y."/>
            <person name="Liu J."/>
            <person name="Shao H."/>
            <person name="Ye R."/>
            <person name="Li L."/>
            <person name="Wei W."/>
            <person name="Wang X."/>
            <person name="Wang C."/>
            <person name="Yang T."/>
            <person name="Huo Q."/>
            <person name="Li W."/>
            <person name="Guo W."/>
            <person name="Chen H."/>
            <person name="Zhou L."/>
            <person name="Ni X."/>
            <person name="Tian J."/>
            <person name="Zhou Y."/>
            <person name="Sheng Y."/>
            <person name="Liu T."/>
            <person name="Pan Y."/>
            <person name="Xia L."/>
            <person name="Li J."/>
            <person name="Zhao F."/>
            <person name="Cao W."/>
        </authorList>
    </citation>
    <scope>NUCLEOTIDE SEQUENCE</scope>
    <source>
        <strain evidence="1">Hyas-2018</strain>
    </source>
</reference>
<evidence type="ECO:0000313" key="1">
    <source>
        <dbReference type="EMBL" id="KAH6948427.1"/>
    </source>
</evidence>
<dbReference type="Proteomes" id="UP000821845">
    <property type="component" value="Chromosome 1"/>
</dbReference>
<dbReference type="EMBL" id="CM023481">
    <property type="protein sequence ID" value="KAH6948427.1"/>
    <property type="molecule type" value="Genomic_DNA"/>
</dbReference>
<comment type="caution">
    <text evidence="1">The sequence shown here is derived from an EMBL/GenBank/DDBJ whole genome shotgun (WGS) entry which is preliminary data.</text>
</comment>
<evidence type="ECO:0000313" key="2">
    <source>
        <dbReference type="Proteomes" id="UP000821845"/>
    </source>
</evidence>
<organism evidence="1 2">
    <name type="scientific">Hyalomma asiaticum</name>
    <name type="common">Tick</name>
    <dbReference type="NCBI Taxonomy" id="266040"/>
    <lineage>
        <taxon>Eukaryota</taxon>
        <taxon>Metazoa</taxon>
        <taxon>Ecdysozoa</taxon>
        <taxon>Arthropoda</taxon>
        <taxon>Chelicerata</taxon>
        <taxon>Arachnida</taxon>
        <taxon>Acari</taxon>
        <taxon>Parasitiformes</taxon>
        <taxon>Ixodida</taxon>
        <taxon>Ixodoidea</taxon>
        <taxon>Ixodidae</taxon>
        <taxon>Hyalomminae</taxon>
        <taxon>Hyalomma</taxon>
    </lineage>
</organism>
<sequence length="364" mass="39807">MPGAGVAEPAALRWLGVAVAALVLLAALLGNILVLAVVCRFRRMRSPTNVLLASLATADIAVALLVMPPRLAYDLVRAWRLGLLACRLWISCDVMCCTASILHLLAVALDRFWAITRPLRYRVSRRRLAIAVAAIWLCSAAISFVPVLLGWHADGSAPDASDCGLRVNAVYALVSSLTSFYLPLPVMLYVYLRILLVAGRQARQIRLLERSLAGPSPGLRRSLRRRSKQLLHDTKAVRSLGIVLGVFCACWLPFFLMYLITACCPACDLGYEWSCAITWLGYSNSAFNPCIYAFLNRDFRAAFQELLGCGSRRRTADAMLGPARRRSLIKPPPSCAHAVATTVSSTARVASVDCSKDSSEAERR</sequence>
<protein>
    <submittedName>
        <fullName evidence="1">Uncharacterized protein</fullName>
    </submittedName>
</protein>